<accession>A0A091B571</accession>
<dbReference type="InterPro" id="IPR025877">
    <property type="entry name" value="MobA-like_NTP_Trfase"/>
</dbReference>
<dbReference type="Pfam" id="PF12804">
    <property type="entry name" value="NTP_transf_3"/>
    <property type="match status" value="1"/>
</dbReference>
<dbReference type="CDD" id="cd04182">
    <property type="entry name" value="GT_2_like_f"/>
    <property type="match status" value="1"/>
</dbReference>
<name>A0A091B571_9GAMM</name>
<dbReference type="PANTHER" id="PTHR43777">
    <property type="entry name" value="MOLYBDENUM COFACTOR CYTIDYLYLTRANSFERASE"/>
    <property type="match status" value="1"/>
</dbReference>
<sequence length="204" mass="21159">MTTPRHALLLLAAGGSRRLGQPKQLLRLDGETLVRRAARLGLATTPAEALVVCGANADAVWAELADLPLRKAVCTAWEHGLGASLAVGLGALSPDVDGALVVLCDQPALDADHLLALRDAWRRDPARAAASAYAGVLGVPALLPRAWFAHLAEGRQDHGARDLLRANASQVHAVAAPPLADDIDTPEQARAVTGDSLGANPAQE</sequence>
<dbReference type="InterPro" id="IPR029044">
    <property type="entry name" value="Nucleotide-diphossugar_trans"/>
</dbReference>
<protein>
    <recommendedName>
        <fullName evidence="3">MobA-like NTP transferase domain-containing protein</fullName>
    </recommendedName>
</protein>
<dbReference type="RefSeq" id="WP_052575293.1">
    <property type="nucleotide sequence ID" value="NZ_AVCK01000021.1"/>
</dbReference>
<evidence type="ECO:0000313" key="5">
    <source>
        <dbReference type="Proteomes" id="UP000029393"/>
    </source>
</evidence>
<dbReference type="EMBL" id="AVCK01000021">
    <property type="protein sequence ID" value="KFN45989.1"/>
    <property type="molecule type" value="Genomic_DNA"/>
</dbReference>
<dbReference type="OrthoDB" id="285216at2"/>
<keyword evidence="1" id="KW-0460">Magnesium</keyword>
<organism evidence="4 5">
    <name type="scientific">Arenimonas metalli CF5-1</name>
    <dbReference type="NCBI Taxonomy" id="1384056"/>
    <lineage>
        <taxon>Bacteria</taxon>
        <taxon>Pseudomonadati</taxon>
        <taxon>Pseudomonadota</taxon>
        <taxon>Gammaproteobacteria</taxon>
        <taxon>Lysobacterales</taxon>
        <taxon>Lysobacteraceae</taxon>
        <taxon>Arenimonas</taxon>
    </lineage>
</organism>
<evidence type="ECO:0000256" key="1">
    <source>
        <dbReference type="ARBA" id="ARBA00022842"/>
    </source>
</evidence>
<dbReference type="PATRIC" id="fig|1384056.3.peg.1597"/>
<dbReference type="Proteomes" id="UP000029393">
    <property type="component" value="Unassembled WGS sequence"/>
</dbReference>
<dbReference type="PANTHER" id="PTHR43777:SF1">
    <property type="entry name" value="MOLYBDENUM COFACTOR CYTIDYLYLTRANSFERASE"/>
    <property type="match status" value="1"/>
</dbReference>
<gene>
    <name evidence="4" type="ORF">N787_11925</name>
</gene>
<evidence type="ECO:0000256" key="2">
    <source>
        <dbReference type="SAM" id="MobiDB-lite"/>
    </source>
</evidence>
<comment type="caution">
    <text evidence="4">The sequence shown here is derived from an EMBL/GenBank/DDBJ whole genome shotgun (WGS) entry which is preliminary data.</text>
</comment>
<dbReference type="Gene3D" id="3.90.550.10">
    <property type="entry name" value="Spore Coat Polysaccharide Biosynthesis Protein SpsA, Chain A"/>
    <property type="match status" value="1"/>
</dbReference>
<dbReference type="GO" id="GO:0016779">
    <property type="term" value="F:nucleotidyltransferase activity"/>
    <property type="evidence" value="ECO:0007669"/>
    <property type="project" value="UniProtKB-ARBA"/>
</dbReference>
<keyword evidence="5" id="KW-1185">Reference proteome</keyword>
<feature type="region of interest" description="Disordered" evidence="2">
    <location>
        <begin position="176"/>
        <end position="204"/>
    </location>
</feature>
<reference evidence="4 5" key="1">
    <citation type="submission" date="2013-09" db="EMBL/GenBank/DDBJ databases">
        <title>Genome sequencing of Arenimonas metalli.</title>
        <authorList>
            <person name="Chen F."/>
            <person name="Wang G."/>
        </authorList>
    </citation>
    <scope>NUCLEOTIDE SEQUENCE [LARGE SCALE GENOMIC DNA]</scope>
    <source>
        <strain evidence="4 5">CF5-1</strain>
    </source>
</reference>
<dbReference type="SUPFAM" id="SSF53448">
    <property type="entry name" value="Nucleotide-diphospho-sugar transferases"/>
    <property type="match status" value="1"/>
</dbReference>
<dbReference type="eggNOG" id="COG2068">
    <property type="taxonomic scope" value="Bacteria"/>
</dbReference>
<evidence type="ECO:0000313" key="4">
    <source>
        <dbReference type="EMBL" id="KFN45989.1"/>
    </source>
</evidence>
<dbReference type="AlphaFoldDB" id="A0A091B571"/>
<dbReference type="STRING" id="1384056.N787_11925"/>
<feature type="domain" description="MobA-like NTP transferase" evidence="3">
    <location>
        <begin position="9"/>
        <end position="167"/>
    </location>
</feature>
<evidence type="ECO:0000259" key="3">
    <source>
        <dbReference type="Pfam" id="PF12804"/>
    </source>
</evidence>
<proteinExistence type="predicted"/>